<keyword evidence="4" id="KW-1185">Reference proteome</keyword>
<organism evidence="3 4">
    <name type="scientific">Sphingomonas tabacisoli</name>
    <dbReference type="NCBI Taxonomy" id="2249466"/>
    <lineage>
        <taxon>Bacteria</taxon>
        <taxon>Pseudomonadati</taxon>
        <taxon>Pseudomonadota</taxon>
        <taxon>Alphaproteobacteria</taxon>
        <taxon>Sphingomonadales</taxon>
        <taxon>Sphingomonadaceae</taxon>
        <taxon>Sphingomonas</taxon>
    </lineage>
</organism>
<feature type="chain" id="PRO_5046991051" evidence="1">
    <location>
        <begin position="22"/>
        <end position="398"/>
    </location>
</feature>
<accession>A0ABW4HZ33</accession>
<gene>
    <name evidence="3" type="ORF">ACFSCW_03545</name>
</gene>
<evidence type="ECO:0000313" key="4">
    <source>
        <dbReference type="Proteomes" id="UP001597115"/>
    </source>
</evidence>
<keyword evidence="1" id="KW-0732">Signal</keyword>
<dbReference type="Gene3D" id="2.40.160.90">
    <property type="match status" value="1"/>
</dbReference>
<dbReference type="SUPFAM" id="SSF56925">
    <property type="entry name" value="OMPA-like"/>
    <property type="match status" value="1"/>
</dbReference>
<reference evidence="4" key="1">
    <citation type="journal article" date="2019" name="Int. J. Syst. Evol. Microbiol.">
        <title>The Global Catalogue of Microorganisms (GCM) 10K type strain sequencing project: providing services to taxonomists for standard genome sequencing and annotation.</title>
        <authorList>
            <consortium name="The Broad Institute Genomics Platform"/>
            <consortium name="The Broad Institute Genome Sequencing Center for Infectious Disease"/>
            <person name="Wu L."/>
            <person name="Ma J."/>
        </authorList>
    </citation>
    <scope>NUCLEOTIDE SEQUENCE [LARGE SCALE GENOMIC DNA]</scope>
    <source>
        <strain evidence="4">CGMCC 1.16275</strain>
    </source>
</reference>
<protein>
    <submittedName>
        <fullName evidence="3">Transferrin-binding protein-like solute binding protein</fullName>
    </submittedName>
</protein>
<dbReference type="Proteomes" id="UP001597115">
    <property type="component" value="Unassembled WGS sequence"/>
</dbReference>
<dbReference type="EMBL" id="JBHUDY010000001">
    <property type="protein sequence ID" value="MFD1610871.1"/>
    <property type="molecule type" value="Genomic_DNA"/>
</dbReference>
<evidence type="ECO:0000259" key="2">
    <source>
        <dbReference type="Pfam" id="PF01298"/>
    </source>
</evidence>
<dbReference type="Pfam" id="PF01298">
    <property type="entry name" value="TbpB_B_D"/>
    <property type="match status" value="1"/>
</dbReference>
<comment type="caution">
    <text evidence="3">The sequence shown here is derived from an EMBL/GenBank/DDBJ whole genome shotgun (WGS) entry which is preliminary data.</text>
</comment>
<name>A0ABW4HZ33_9SPHN</name>
<sequence length="398" mass="41103">MRNLVSVLPFLALAACGGAGAQSVGSNAVPTGGTPTPTSNHTFVNPTVEKTYSAIGGVQHYAYNTTTPAAGNTSTQGGQLYAGNASTARNSSISVDYNPRDGIFEVKIADANAIVNQTLRFQDPLHRTAFGGARQPQTGTPQLSANGIQYLQAGGSVQPIRFDPAQTDMVPVGDNGGSYDVSTFFYQKPGTETKYVTFAGYVRNSTSVQDVTANGVTKTVQNNVLERGAFVYGERTDNSAVPKIGTATFNGPMVATMVYNPLLDTVAGTPTYFQWVEGRSKTTVDFAANTFTLDVNGTVFAPQYDAFTSKVATLGAGATFTASGSGRVDLVGAGGFLGQFNSASFSQGGTAMPLVVAGSSIDGAFYGPAADEVGGGFRIVGGTPDQRVDIIGAFTGGK</sequence>
<dbReference type="PROSITE" id="PS51257">
    <property type="entry name" value="PROKAR_LIPOPROTEIN"/>
    <property type="match status" value="1"/>
</dbReference>
<evidence type="ECO:0000256" key="1">
    <source>
        <dbReference type="SAM" id="SignalP"/>
    </source>
</evidence>
<dbReference type="InterPro" id="IPR011250">
    <property type="entry name" value="OMP/PagP_B-barrel"/>
</dbReference>
<feature type="signal peptide" evidence="1">
    <location>
        <begin position="1"/>
        <end position="21"/>
    </location>
</feature>
<dbReference type="InterPro" id="IPR001677">
    <property type="entry name" value="TbpB_B_D"/>
</dbReference>
<dbReference type="RefSeq" id="WP_380886961.1">
    <property type="nucleotide sequence ID" value="NZ_JBHUDY010000001.1"/>
</dbReference>
<evidence type="ECO:0000313" key="3">
    <source>
        <dbReference type="EMBL" id="MFD1610871.1"/>
    </source>
</evidence>
<feature type="domain" description="Transferrin-binding protein B C-lobe/N-lobe beta-barrel" evidence="2">
    <location>
        <begin position="241"/>
        <end position="396"/>
    </location>
</feature>
<proteinExistence type="predicted"/>